<dbReference type="AlphaFoldDB" id="A0AAD5S044"/>
<evidence type="ECO:0000256" key="1">
    <source>
        <dbReference type="ARBA" id="ARBA00004443"/>
    </source>
</evidence>
<evidence type="ECO:0000256" key="9">
    <source>
        <dbReference type="SAM" id="MobiDB-lite"/>
    </source>
</evidence>
<name>A0AAD5S044_9PEZI</name>
<keyword evidence="4" id="KW-0679">Respiratory chain</keyword>
<protein>
    <recommendedName>
        <fullName evidence="12">NADH dehydrogenase [ubiquinone] 1 alpha subcomplex subunit 5</fullName>
    </recommendedName>
</protein>
<evidence type="ECO:0000256" key="4">
    <source>
        <dbReference type="ARBA" id="ARBA00022660"/>
    </source>
</evidence>
<reference evidence="10" key="1">
    <citation type="submission" date="2022-07" db="EMBL/GenBank/DDBJ databases">
        <title>Draft genome sequence of Zalerion maritima ATCC 34329, a (micro)plastics degrading marine fungus.</title>
        <authorList>
            <person name="Paco A."/>
            <person name="Goncalves M.F.M."/>
            <person name="Rocha-Santos T.A.P."/>
            <person name="Alves A."/>
        </authorList>
    </citation>
    <scope>NUCLEOTIDE SEQUENCE</scope>
    <source>
        <strain evidence="10">ATCC 34329</strain>
    </source>
</reference>
<evidence type="ECO:0000313" key="11">
    <source>
        <dbReference type="Proteomes" id="UP001201980"/>
    </source>
</evidence>
<keyword evidence="11" id="KW-1185">Reference proteome</keyword>
<evidence type="ECO:0008006" key="12">
    <source>
        <dbReference type="Google" id="ProtNLM"/>
    </source>
</evidence>
<feature type="compositionally biased region" description="Acidic residues" evidence="9">
    <location>
        <begin position="143"/>
        <end position="154"/>
    </location>
</feature>
<dbReference type="Pfam" id="PF04716">
    <property type="entry name" value="ETC_C1_NDUFA5"/>
    <property type="match status" value="1"/>
</dbReference>
<organism evidence="10 11">
    <name type="scientific">Zalerion maritima</name>
    <dbReference type="NCBI Taxonomy" id="339359"/>
    <lineage>
        <taxon>Eukaryota</taxon>
        <taxon>Fungi</taxon>
        <taxon>Dikarya</taxon>
        <taxon>Ascomycota</taxon>
        <taxon>Pezizomycotina</taxon>
        <taxon>Sordariomycetes</taxon>
        <taxon>Lulworthiomycetidae</taxon>
        <taxon>Lulworthiales</taxon>
        <taxon>Lulworthiaceae</taxon>
        <taxon>Zalerion</taxon>
    </lineage>
</organism>
<evidence type="ECO:0000313" key="10">
    <source>
        <dbReference type="EMBL" id="KAJ2907346.1"/>
    </source>
</evidence>
<dbReference type="InterPro" id="IPR006806">
    <property type="entry name" value="NDUFA5"/>
</dbReference>
<keyword evidence="7" id="KW-0496">Mitochondrion</keyword>
<comment type="similarity">
    <text evidence="2">Belongs to the complex I NDUFA5 subunit family.</text>
</comment>
<comment type="caution">
    <text evidence="10">The sequence shown here is derived from an EMBL/GenBank/DDBJ whole genome shotgun (WGS) entry which is preliminary data.</text>
</comment>
<dbReference type="PANTHER" id="PTHR12653">
    <property type="entry name" value="NADH-UBIQUINONE OXIDOREDUCTASE 13 KD-B SUBUNIT"/>
    <property type="match status" value="1"/>
</dbReference>
<feature type="region of interest" description="Disordered" evidence="9">
    <location>
        <begin position="143"/>
        <end position="164"/>
    </location>
</feature>
<comment type="subcellular location">
    <subcellularLocation>
        <location evidence="1">Mitochondrion inner membrane</location>
        <topology evidence="1">Peripheral membrane protein</topology>
        <orientation evidence="1">Matrix side</orientation>
    </subcellularLocation>
</comment>
<evidence type="ECO:0000256" key="6">
    <source>
        <dbReference type="ARBA" id="ARBA00022982"/>
    </source>
</evidence>
<dbReference type="GO" id="GO:0005743">
    <property type="term" value="C:mitochondrial inner membrane"/>
    <property type="evidence" value="ECO:0007669"/>
    <property type="project" value="UniProtKB-SubCell"/>
</dbReference>
<keyword evidence="3" id="KW-0813">Transport</keyword>
<accession>A0AAD5S044</accession>
<evidence type="ECO:0000256" key="8">
    <source>
        <dbReference type="ARBA" id="ARBA00023136"/>
    </source>
</evidence>
<dbReference type="EMBL" id="JAKWBI020000001">
    <property type="protein sequence ID" value="KAJ2907346.1"/>
    <property type="molecule type" value="Genomic_DNA"/>
</dbReference>
<gene>
    <name evidence="10" type="ORF">MKZ38_003203</name>
</gene>
<evidence type="ECO:0000256" key="3">
    <source>
        <dbReference type="ARBA" id="ARBA00022448"/>
    </source>
</evidence>
<sequence>MRPALRMFAMAKPSAAAASKFIEPGLPTGLTGLHSQQSPRSSLLYLYNTALEKLKQVPEASLYRQSVENLTKHRLSVVESVVPQGWESWAEKTSKILEEHKDKFTGGKVFTINGARAQVFEKGGRLFICKQSQHPMLFDEDEVEWDGEGDEGGELEGSRTEEERKEQILLAERKDRLDGDVPGWEAEPQLTRDQVTEIEEKIGSGLIEELIEVAEGELKLADVMIQSKAWEDLAEKPAEGQWTYFDRTA</sequence>
<dbReference type="PANTHER" id="PTHR12653:SF0">
    <property type="entry name" value="NADH DEHYDROGENASE [UBIQUINONE] 1 ALPHA SUBCOMPLEX SUBUNIT 5"/>
    <property type="match status" value="1"/>
</dbReference>
<keyword evidence="8" id="KW-0472">Membrane</keyword>
<keyword evidence="6" id="KW-0249">Electron transport</keyword>
<evidence type="ECO:0000256" key="7">
    <source>
        <dbReference type="ARBA" id="ARBA00023128"/>
    </source>
</evidence>
<evidence type="ECO:0000256" key="5">
    <source>
        <dbReference type="ARBA" id="ARBA00022792"/>
    </source>
</evidence>
<keyword evidence="5" id="KW-0999">Mitochondrion inner membrane</keyword>
<dbReference type="GO" id="GO:0022904">
    <property type="term" value="P:respiratory electron transport chain"/>
    <property type="evidence" value="ECO:0007669"/>
    <property type="project" value="InterPro"/>
</dbReference>
<dbReference type="Proteomes" id="UP001201980">
    <property type="component" value="Unassembled WGS sequence"/>
</dbReference>
<proteinExistence type="inferred from homology"/>
<evidence type="ECO:0000256" key="2">
    <source>
        <dbReference type="ARBA" id="ARBA00010261"/>
    </source>
</evidence>